<dbReference type="InterPro" id="IPR011047">
    <property type="entry name" value="Quinoprotein_ADH-like_sf"/>
</dbReference>
<evidence type="ECO:0000256" key="1">
    <source>
        <dbReference type="SAM" id="MobiDB-lite"/>
    </source>
</evidence>
<dbReference type="EMBL" id="BMPT01000001">
    <property type="protein sequence ID" value="GGM10666.1"/>
    <property type="molecule type" value="Genomic_DNA"/>
</dbReference>
<dbReference type="AlphaFoldDB" id="A0A8H9GCY7"/>
<dbReference type="InterPro" id="IPR015943">
    <property type="entry name" value="WD40/YVTN_repeat-like_dom_sf"/>
</dbReference>
<name>A0A8H9GCY7_9MICO</name>
<reference evidence="3" key="1">
    <citation type="journal article" date="2014" name="Int. J. Syst. Evol. Microbiol.">
        <title>Complete genome sequence of Corynebacterium casei LMG S-19264T (=DSM 44701T), isolated from a smear-ripened cheese.</title>
        <authorList>
            <consortium name="US DOE Joint Genome Institute (JGI-PGF)"/>
            <person name="Walter F."/>
            <person name="Albersmeier A."/>
            <person name="Kalinowski J."/>
            <person name="Ruckert C."/>
        </authorList>
    </citation>
    <scope>NUCLEOTIDE SEQUENCE</scope>
    <source>
        <strain evidence="3">JCM 3051</strain>
    </source>
</reference>
<feature type="region of interest" description="Disordered" evidence="1">
    <location>
        <begin position="213"/>
        <end position="233"/>
    </location>
</feature>
<comment type="caution">
    <text evidence="3">The sequence shown here is derived from an EMBL/GenBank/DDBJ whole genome shotgun (WGS) entry which is preliminary data.</text>
</comment>
<accession>A0A8H9GCY7</accession>
<dbReference type="SUPFAM" id="SSF50998">
    <property type="entry name" value="Quinoprotein alcohol dehydrogenase-like"/>
    <property type="match status" value="2"/>
</dbReference>
<gene>
    <name evidence="3" type="ORF">GCM10010102_03180</name>
</gene>
<dbReference type="InterPro" id="IPR002372">
    <property type="entry name" value="PQQ_rpt_dom"/>
</dbReference>
<dbReference type="Proteomes" id="UP000655589">
    <property type="component" value="Unassembled WGS sequence"/>
</dbReference>
<sequence>MSRPDREEPVVFDLVEDGVEGVADDRPESHEAEEAAGERAARLPRLPRLSRRTWLRAGAVVVTVAVTLTAVDLVRDQRRAELMSGSPVGVASLASPPEETWSLPYDDRGASVAPGLDQQAVVMGGLLVLPPATPYDYSVQGGAEPGQGPPGFDGVVAVDPASGEIAWRVPVGEDTVCAPAGYDATLTTDVLTCVHGPAGEREIVAIGADGTTRTRPADEAEGETAYPGPDGSVVRVRRTGPPPADVVCDGAGTCTPETLTDGRDVVVVTEDAATGAERRRAEVEFVPTESIACTSLAPGEHTLVEPDRTFVNTAGSSFSLEGCGVQATFTPTGTRIDRAVEGLDGELPWVRELGQGRFTVETSTGRGALVDQDGEVVMEFDGFVNPAPATPDVPEPLWFLGGSAVEGFDAVREDGTVAWTERYLARVLLDTRDAVVLERGSAIAGLDRVTGAELWTWGEDEPRNQSAFRAVTDGETVAVAFWPRELPGTGRLVALDLATGTERWRTGLDGTVVAVGGRLVEVSGTGLRGLG</sequence>
<evidence type="ECO:0000313" key="4">
    <source>
        <dbReference type="Proteomes" id="UP000655589"/>
    </source>
</evidence>
<proteinExistence type="predicted"/>
<evidence type="ECO:0000313" key="3">
    <source>
        <dbReference type="EMBL" id="GGM10666.1"/>
    </source>
</evidence>
<dbReference type="Gene3D" id="2.130.10.10">
    <property type="entry name" value="YVTN repeat-like/Quinoprotein amine dehydrogenase"/>
    <property type="match status" value="1"/>
</dbReference>
<feature type="region of interest" description="Disordered" evidence="1">
    <location>
        <begin position="17"/>
        <end position="39"/>
    </location>
</feature>
<protein>
    <recommendedName>
        <fullName evidence="2">Pyrrolo-quinoline quinone repeat domain-containing protein</fullName>
    </recommendedName>
</protein>
<evidence type="ECO:0000259" key="2">
    <source>
        <dbReference type="Pfam" id="PF13360"/>
    </source>
</evidence>
<organism evidence="3 4">
    <name type="scientific">Promicromonospora citrea</name>
    <dbReference type="NCBI Taxonomy" id="43677"/>
    <lineage>
        <taxon>Bacteria</taxon>
        <taxon>Bacillati</taxon>
        <taxon>Actinomycetota</taxon>
        <taxon>Actinomycetes</taxon>
        <taxon>Micrococcales</taxon>
        <taxon>Promicromonosporaceae</taxon>
        <taxon>Promicromonospora</taxon>
    </lineage>
</organism>
<dbReference type="RefSeq" id="WP_212759942.1">
    <property type="nucleotide sequence ID" value="NZ_BMPT01000001.1"/>
</dbReference>
<dbReference type="Pfam" id="PF13360">
    <property type="entry name" value="PQQ_2"/>
    <property type="match status" value="1"/>
</dbReference>
<keyword evidence="4" id="KW-1185">Reference proteome</keyword>
<feature type="compositionally biased region" description="Basic and acidic residues" evidence="1">
    <location>
        <begin position="23"/>
        <end position="39"/>
    </location>
</feature>
<feature type="domain" description="Pyrrolo-quinoline quinone repeat" evidence="2">
    <location>
        <begin position="441"/>
        <end position="519"/>
    </location>
</feature>
<reference evidence="3" key="2">
    <citation type="submission" date="2020-09" db="EMBL/GenBank/DDBJ databases">
        <authorList>
            <person name="Sun Q."/>
            <person name="Ohkuma M."/>
        </authorList>
    </citation>
    <scope>NUCLEOTIDE SEQUENCE</scope>
    <source>
        <strain evidence="3">JCM 3051</strain>
    </source>
</reference>